<name>A0A843AKI1_METAZ</name>
<reference evidence="2" key="1">
    <citation type="submission" date="2020-10" db="EMBL/GenBank/DDBJ databases">
        <title>Dehalococcoides mccartyi of a TCE/Cr reducing biochatode.</title>
        <authorList>
            <person name="Matturro B."/>
        </authorList>
    </citation>
    <scope>NUCLEOTIDE SEQUENCE</scope>
    <source>
        <strain evidence="2">Bin4</strain>
    </source>
</reference>
<evidence type="ECO:0000313" key="2">
    <source>
        <dbReference type="EMBL" id="MBF4467879.1"/>
    </source>
</evidence>
<feature type="domain" description="HTH marR-type" evidence="1">
    <location>
        <begin position="21"/>
        <end position="80"/>
    </location>
</feature>
<organism evidence="2 3">
    <name type="scientific">Methanobrevibacter arboriphilus</name>
    <dbReference type="NCBI Taxonomy" id="39441"/>
    <lineage>
        <taxon>Archaea</taxon>
        <taxon>Methanobacteriati</taxon>
        <taxon>Methanobacteriota</taxon>
        <taxon>Methanomada group</taxon>
        <taxon>Methanobacteria</taxon>
        <taxon>Methanobacteriales</taxon>
        <taxon>Methanobacteriaceae</taxon>
        <taxon>Methanobrevibacter</taxon>
    </lineage>
</organism>
<dbReference type="EMBL" id="JADIIN010000005">
    <property type="protein sequence ID" value="MBF4467879.1"/>
    <property type="molecule type" value="Genomic_DNA"/>
</dbReference>
<protein>
    <submittedName>
        <fullName evidence="2">Winged helix DNA-binding protein</fullName>
    </submittedName>
</protein>
<dbReference type="Pfam" id="PF13463">
    <property type="entry name" value="HTH_27"/>
    <property type="match status" value="1"/>
</dbReference>
<dbReference type="AlphaFoldDB" id="A0A843AKI1"/>
<comment type="caution">
    <text evidence="2">The sequence shown here is derived from an EMBL/GenBank/DDBJ whole genome shotgun (WGS) entry which is preliminary data.</text>
</comment>
<evidence type="ECO:0000259" key="1">
    <source>
        <dbReference type="Pfam" id="PF13463"/>
    </source>
</evidence>
<keyword evidence="2" id="KW-0238">DNA-binding</keyword>
<dbReference type="Gene3D" id="1.10.10.10">
    <property type="entry name" value="Winged helix-like DNA-binding domain superfamily/Winged helix DNA-binding domain"/>
    <property type="match status" value="1"/>
</dbReference>
<dbReference type="InterPro" id="IPR036388">
    <property type="entry name" value="WH-like_DNA-bd_sf"/>
</dbReference>
<accession>A0A843AKI1</accession>
<evidence type="ECO:0000313" key="3">
    <source>
        <dbReference type="Proteomes" id="UP000658733"/>
    </source>
</evidence>
<dbReference type="InterPro" id="IPR036390">
    <property type="entry name" value="WH_DNA-bd_sf"/>
</dbReference>
<gene>
    <name evidence="2" type="ORF">ISP01_00600</name>
</gene>
<dbReference type="SUPFAM" id="SSF46785">
    <property type="entry name" value="Winged helix' DNA-binding domain"/>
    <property type="match status" value="1"/>
</dbReference>
<proteinExistence type="predicted"/>
<dbReference type="Proteomes" id="UP000658733">
    <property type="component" value="Unassembled WGS sequence"/>
</dbReference>
<dbReference type="GO" id="GO:0003677">
    <property type="term" value="F:DNA binding"/>
    <property type="evidence" value="ECO:0007669"/>
    <property type="project" value="UniProtKB-KW"/>
</dbReference>
<dbReference type="GO" id="GO:0003700">
    <property type="term" value="F:DNA-binding transcription factor activity"/>
    <property type="evidence" value="ECO:0007669"/>
    <property type="project" value="InterPro"/>
</dbReference>
<sequence>MDEEMANLIAYVKSGKNRLKVLEILDKQEKLVFASDITDEVGIRVNHMGALLRELTEKGLLNNPNPSNKRQKLYEISEKGKEIVNYFNK</sequence>
<dbReference type="InterPro" id="IPR000835">
    <property type="entry name" value="HTH_MarR-typ"/>
</dbReference>